<proteinExistence type="predicted"/>
<dbReference type="AlphaFoldDB" id="A0A7J3ZK44"/>
<dbReference type="EMBL" id="DRZC01000031">
    <property type="protein sequence ID" value="HHQ80262.1"/>
    <property type="molecule type" value="Genomic_DNA"/>
</dbReference>
<comment type="caution">
    <text evidence="1">The sequence shown here is derived from an EMBL/GenBank/DDBJ whole genome shotgun (WGS) entry which is preliminary data.</text>
</comment>
<protein>
    <submittedName>
        <fullName evidence="1">Uncharacterized protein</fullName>
    </submittedName>
</protein>
<sequence>MVKCPYCNYEADASGFKLLREPWRFRFYTVRMLECPKCHSVFNHYHGVSPRGGKTSEFAIRVKPKERR</sequence>
<gene>
    <name evidence="1" type="ORF">ENM78_02200</name>
</gene>
<name>A0A7J3ZK44_9CREN</name>
<organism evidence="1">
    <name type="scientific">Fervidicoccus fontis</name>
    <dbReference type="NCBI Taxonomy" id="683846"/>
    <lineage>
        <taxon>Archaea</taxon>
        <taxon>Thermoproteota</taxon>
        <taxon>Thermoprotei</taxon>
        <taxon>Fervidicoccales</taxon>
        <taxon>Fervidicoccaceae</taxon>
        <taxon>Fervidicoccus</taxon>
    </lineage>
</organism>
<evidence type="ECO:0000313" key="1">
    <source>
        <dbReference type="EMBL" id="HHQ80262.1"/>
    </source>
</evidence>
<reference evidence="1" key="1">
    <citation type="journal article" date="2020" name="mSystems">
        <title>Genome- and Community-Level Interaction Insights into Carbon Utilization and Element Cycling Functions of Hydrothermarchaeota in Hydrothermal Sediment.</title>
        <authorList>
            <person name="Zhou Z."/>
            <person name="Liu Y."/>
            <person name="Xu W."/>
            <person name="Pan J."/>
            <person name="Luo Z.H."/>
            <person name="Li M."/>
        </authorList>
    </citation>
    <scope>NUCLEOTIDE SEQUENCE [LARGE SCALE GENOMIC DNA]</scope>
    <source>
        <strain evidence="1">SpSt-1116</strain>
    </source>
</reference>
<accession>A0A7J3ZK44</accession>